<dbReference type="EMBL" id="BKCJ011081866">
    <property type="protein sequence ID" value="GFC81914.1"/>
    <property type="molecule type" value="Genomic_DNA"/>
</dbReference>
<name>A0A699RGF4_TANCI</name>
<sequence>MASKQFSLEPDLSNLNETRKSSNPSVLQVSETSKKDLEDLFQDFYDEYFDSSKIMKSPTTNVETLIIEEVFHEVSKSFQGESSSSSLNDDVQHSPEEVILPQTNTQLISINMIPNGNEASTSHNVFNERLEDAYFDATTSFHDPSNAHTFYQPYPHEKKWTKDHPLHKIIGDPKL</sequence>
<evidence type="ECO:0000313" key="2">
    <source>
        <dbReference type="EMBL" id="GFC81914.1"/>
    </source>
</evidence>
<feature type="region of interest" description="Disordered" evidence="1">
    <location>
        <begin position="1"/>
        <end position="32"/>
    </location>
</feature>
<reference evidence="2" key="1">
    <citation type="journal article" date="2019" name="Sci. Rep.">
        <title>Draft genome of Tanacetum cinerariifolium, the natural source of mosquito coil.</title>
        <authorList>
            <person name="Yamashiro T."/>
            <person name="Shiraishi A."/>
            <person name="Satake H."/>
            <person name="Nakayama K."/>
        </authorList>
    </citation>
    <scope>NUCLEOTIDE SEQUENCE</scope>
</reference>
<proteinExistence type="predicted"/>
<evidence type="ECO:0000256" key="1">
    <source>
        <dbReference type="SAM" id="MobiDB-lite"/>
    </source>
</evidence>
<feature type="compositionally biased region" description="Polar residues" evidence="1">
    <location>
        <begin position="13"/>
        <end position="31"/>
    </location>
</feature>
<comment type="caution">
    <text evidence="2">The sequence shown here is derived from an EMBL/GenBank/DDBJ whole genome shotgun (WGS) entry which is preliminary data.</text>
</comment>
<feature type="non-terminal residue" evidence="2">
    <location>
        <position position="175"/>
    </location>
</feature>
<accession>A0A699RGF4</accession>
<gene>
    <name evidence="2" type="ORF">Tci_853884</name>
</gene>
<dbReference type="AlphaFoldDB" id="A0A699RGF4"/>
<protein>
    <submittedName>
        <fullName evidence="2">Uncharacterized protein</fullName>
    </submittedName>
</protein>
<organism evidence="2">
    <name type="scientific">Tanacetum cinerariifolium</name>
    <name type="common">Dalmatian daisy</name>
    <name type="synonym">Chrysanthemum cinerariifolium</name>
    <dbReference type="NCBI Taxonomy" id="118510"/>
    <lineage>
        <taxon>Eukaryota</taxon>
        <taxon>Viridiplantae</taxon>
        <taxon>Streptophyta</taxon>
        <taxon>Embryophyta</taxon>
        <taxon>Tracheophyta</taxon>
        <taxon>Spermatophyta</taxon>
        <taxon>Magnoliopsida</taxon>
        <taxon>eudicotyledons</taxon>
        <taxon>Gunneridae</taxon>
        <taxon>Pentapetalae</taxon>
        <taxon>asterids</taxon>
        <taxon>campanulids</taxon>
        <taxon>Asterales</taxon>
        <taxon>Asteraceae</taxon>
        <taxon>Asteroideae</taxon>
        <taxon>Anthemideae</taxon>
        <taxon>Anthemidinae</taxon>
        <taxon>Tanacetum</taxon>
    </lineage>
</organism>